<dbReference type="InterPro" id="IPR000014">
    <property type="entry name" value="PAS"/>
</dbReference>
<accession>L8HHN0</accession>
<dbReference type="GeneID" id="14925219"/>
<evidence type="ECO:0000259" key="2">
    <source>
        <dbReference type="PROSITE" id="PS50112"/>
    </source>
</evidence>
<dbReference type="SUPFAM" id="SSF55785">
    <property type="entry name" value="PYP-like sensor domain (PAS domain)"/>
    <property type="match status" value="1"/>
</dbReference>
<feature type="transmembrane region" description="Helical" evidence="1">
    <location>
        <begin position="329"/>
        <end position="349"/>
    </location>
</feature>
<dbReference type="PROSITE" id="PS50112">
    <property type="entry name" value="PAS"/>
    <property type="match status" value="1"/>
</dbReference>
<evidence type="ECO:0000313" key="3">
    <source>
        <dbReference type="EMBL" id="ELR24208.1"/>
    </source>
</evidence>
<protein>
    <recommendedName>
        <fullName evidence="2">PAS domain-containing protein</fullName>
    </recommendedName>
</protein>
<dbReference type="EMBL" id="KB007836">
    <property type="protein sequence ID" value="ELR24208.1"/>
    <property type="molecule type" value="Genomic_DNA"/>
</dbReference>
<dbReference type="CDD" id="cd00130">
    <property type="entry name" value="PAS"/>
    <property type="match status" value="1"/>
</dbReference>
<feature type="domain" description="PAS" evidence="2">
    <location>
        <begin position="177"/>
        <end position="199"/>
    </location>
</feature>
<keyword evidence="1" id="KW-0812">Transmembrane</keyword>
<keyword evidence="1" id="KW-0472">Membrane</keyword>
<dbReference type="KEGG" id="acan:ACA1_376930"/>
<dbReference type="InterPro" id="IPR035965">
    <property type="entry name" value="PAS-like_dom_sf"/>
</dbReference>
<organism evidence="3 4">
    <name type="scientific">Acanthamoeba castellanii (strain ATCC 30010 / Neff)</name>
    <dbReference type="NCBI Taxonomy" id="1257118"/>
    <lineage>
        <taxon>Eukaryota</taxon>
        <taxon>Amoebozoa</taxon>
        <taxon>Discosea</taxon>
        <taxon>Longamoebia</taxon>
        <taxon>Centramoebida</taxon>
        <taxon>Acanthamoebidae</taxon>
        <taxon>Acanthamoeba</taxon>
    </lineage>
</organism>
<name>L8HHN0_ACACF</name>
<sequence>MGQLLVLLLAELNEVKRSSREIGNTVESLKRKRDQLDHKLEVMQRTQASQLRHLALAQQRSMHQLESMLAQLAPSQLTLLQDGPMPHAPLPMPQPMPLPMPPPMLTFPPPPLPYSQGMGSVVRRNNSFPASVLQVLPFLPSYDFSKEPCVIEDLGQMLVVASLNEPECFDDIEPSMVFYASPSLCSLLGYQQGELIGRSTADICEGTFDVMVSILAHLLCGSPTPVGSRYTIEGRYLAKAPGQPFNVRSRHQTLYGPSGTAQWMLSVIEEVLPPDPTLPPAVPYSHLLSDPLPCELGMTSVLAIVIIMISTITVSHCIVVVATRLPHPLLFLCFLSCFFLLFKSTHSVLVKNWSKNLDPKTKR</sequence>
<dbReference type="Proteomes" id="UP000011083">
    <property type="component" value="Unassembled WGS sequence"/>
</dbReference>
<dbReference type="AlphaFoldDB" id="L8HHN0"/>
<proteinExistence type="predicted"/>
<keyword evidence="1" id="KW-1133">Transmembrane helix</keyword>
<keyword evidence="4" id="KW-1185">Reference proteome</keyword>
<dbReference type="RefSeq" id="XP_004353736.1">
    <property type="nucleotide sequence ID" value="XM_004353684.1"/>
</dbReference>
<dbReference type="VEuPathDB" id="AmoebaDB:ACA1_376930"/>
<gene>
    <name evidence="3" type="ORF">ACA1_376930</name>
</gene>
<feature type="transmembrane region" description="Helical" evidence="1">
    <location>
        <begin position="301"/>
        <end position="322"/>
    </location>
</feature>
<evidence type="ECO:0000256" key="1">
    <source>
        <dbReference type="SAM" id="Phobius"/>
    </source>
</evidence>
<evidence type="ECO:0000313" key="4">
    <source>
        <dbReference type="Proteomes" id="UP000011083"/>
    </source>
</evidence>
<reference evidence="3 4" key="1">
    <citation type="journal article" date="2013" name="Genome Biol.">
        <title>Genome of Acanthamoeba castellanii highlights extensive lateral gene transfer and early evolution of tyrosine kinase signaling.</title>
        <authorList>
            <person name="Clarke M."/>
            <person name="Lohan A.J."/>
            <person name="Liu B."/>
            <person name="Lagkouvardos I."/>
            <person name="Roy S."/>
            <person name="Zafar N."/>
            <person name="Bertelli C."/>
            <person name="Schilde C."/>
            <person name="Kianianmomeni A."/>
            <person name="Burglin T.R."/>
            <person name="Frech C."/>
            <person name="Turcotte B."/>
            <person name="Kopec K.O."/>
            <person name="Synnott J.M."/>
            <person name="Choo C."/>
            <person name="Paponov I."/>
            <person name="Finkler A."/>
            <person name="Soon Heng Tan C."/>
            <person name="Hutchins A.P."/>
            <person name="Weinmeier T."/>
            <person name="Rattei T."/>
            <person name="Chu J.S."/>
            <person name="Gimenez G."/>
            <person name="Irimia M."/>
            <person name="Rigden D.J."/>
            <person name="Fitzpatrick D.A."/>
            <person name="Lorenzo-Morales J."/>
            <person name="Bateman A."/>
            <person name="Chiu C.H."/>
            <person name="Tang P."/>
            <person name="Hegemann P."/>
            <person name="Fromm H."/>
            <person name="Raoult D."/>
            <person name="Greub G."/>
            <person name="Miranda-Saavedra D."/>
            <person name="Chen N."/>
            <person name="Nash P."/>
            <person name="Ginger M.L."/>
            <person name="Horn M."/>
            <person name="Schaap P."/>
            <person name="Caler L."/>
            <person name="Loftus B."/>
        </authorList>
    </citation>
    <scope>NUCLEOTIDE SEQUENCE [LARGE SCALE GENOMIC DNA]</scope>
    <source>
        <strain evidence="3 4">Neff</strain>
    </source>
</reference>
<dbReference type="Gene3D" id="3.30.450.20">
    <property type="entry name" value="PAS domain"/>
    <property type="match status" value="1"/>
</dbReference>